<dbReference type="FunFam" id="2.10.150.10:FF:000001">
    <property type="entry name" value="Urease subunit beta"/>
    <property type="match status" value="1"/>
</dbReference>
<dbReference type="EC" id="3.5.1.5" evidence="2"/>
<dbReference type="PANTHER" id="PTHR33569:SF1">
    <property type="entry name" value="UREASE"/>
    <property type="match status" value="1"/>
</dbReference>
<dbReference type="GO" id="GO:0035550">
    <property type="term" value="C:urease complex"/>
    <property type="evidence" value="ECO:0007669"/>
    <property type="project" value="InterPro"/>
</dbReference>
<comment type="catalytic activity">
    <reaction evidence="2">
        <text>urea + 2 H2O + H(+) = hydrogencarbonate + 2 NH4(+)</text>
        <dbReference type="Rhea" id="RHEA:20557"/>
        <dbReference type="ChEBI" id="CHEBI:15377"/>
        <dbReference type="ChEBI" id="CHEBI:15378"/>
        <dbReference type="ChEBI" id="CHEBI:16199"/>
        <dbReference type="ChEBI" id="CHEBI:17544"/>
        <dbReference type="ChEBI" id="CHEBI:28938"/>
        <dbReference type="EC" id="3.5.1.5"/>
    </reaction>
</comment>
<dbReference type="GO" id="GO:0043419">
    <property type="term" value="P:urea catabolic process"/>
    <property type="evidence" value="ECO:0007669"/>
    <property type="project" value="UniProtKB-UniRule"/>
</dbReference>
<evidence type="ECO:0000313" key="4">
    <source>
        <dbReference type="Proteomes" id="UP000219689"/>
    </source>
</evidence>
<evidence type="ECO:0000256" key="1">
    <source>
        <dbReference type="ARBA" id="ARBA00022801"/>
    </source>
</evidence>
<dbReference type="NCBIfam" id="NF009682">
    <property type="entry name" value="PRK13203.1"/>
    <property type="match status" value="1"/>
</dbReference>
<comment type="subunit">
    <text evidence="2">Heterotrimer of UreA (gamma), UreB (beta) and UreC (alpha) subunits. Three heterotrimers associate to form the active enzyme.</text>
</comment>
<dbReference type="InterPro" id="IPR050069">
    <property type="entry name" value="Urease_subunit"/>
</dbReference>
<dbReference type="HAMAP" id="MF_01954">
    <property type="entry name" value="Urease_beta"/>
    <property type="match status" value="1"/>
</dbReference>
<proteinExistence type="inferred from homology"/>
<keyword evidence="4" id="KW-1185">Reference proteome</keyword>
<accession>A0A2A5QTE4</accession>
<reference evidence="3 4" key="1">
    <citation type="submission" date="2017-09" db="EMBL/GenBank/DDBJ databases">
        <title>Genome sequences of Natrinema ejinorence JCM 13890T.</title>
        <authorList>
            <person name="Roh S.W."/>
            <person name="Kim Y.B."/>
            <person name="Kim J.Y."/>
        </authorList>
    </citation>
    <scope>NUCLEOTIDE SEQUENCE [LARGE SCALE GENOMIC DNA]</scope>
    <source>
        <strain evidence="3 4">JCM 13890</strain>
    </source>
</reference>
<keyword evidence="2" id="KW-0963">Cytoplasm</keyword>
<dbReference type="OrthoDB" id="2598at2157"/>
<gene>
    <name evidence="2" type="primary">ureB</name>
    <name evidence="3" type="ORF">CP557_05785</name>
</gene>
<dbReference type="Gene3D" id="2.10.150.10">
    <property type="entry name" value="Urease, beta subunit"/>
    <property type="match status" value="1"/>
</dbReference>
<comment type="caution">
    <text evidence="3">The sequence shown here is derived from an EMBL/GenBank/DDBJ whole genome shotgun (WGS) entry which is preliminary data.</text>
</comment>
<sequence>MTEFVPGELLPAAEPVRINEGRPTATVTVENTGDRPVQVGSHFHFFEVNPGLAFDREAAYGTRLDIPAGTAIRFEPGCERDVDLVDIGGDRIVRGMAGLVDGELDDADVKATALERARAQGYVSEGDE</sequence>
<dbReference type="EMBL" id="NXNI01000001">
    <property type="protein sequence ID" value="PCR90094.1"/>
    <property type="molecule type" value="Genomic_DNA"/>
</dbReference>
<dbReference type="GO" id="GO:0009039">
    <property type="term" value="F:urease activity"/>
    <property type="evidence" value="ECO:0007669"/>
    <property type="project" value="UniProtKB-UniRule"/>
</dbReference>
<dbReference type="UniPathway" id="UPA00258">
    <property type="reaction ID" value="UER00370"/>
</dbReference>
<dbReference type="NCBIfam" id="TIGR00192">
    <property type="entry name" value="urease_beta"/>
    <property type="match status" value="1"/>
</dbReference>
<evidence type="ECO:0000256" key="2">
    <source>
        <dbReference type="HAMAP-Rule" id="MF_01954"/>
    </source>
</evidence>
<comment type="subcellular location">
    <subcellularLocation>
        <location evidence="2">Cytoplasm</location>
    </subcellularLocation>
</comment>
<dbReference type="AlphaFoldDB" id="A0A2A5QTE4"/>
<dbReference type="Pfam" id="PF00699">
    <property type="entry name" value="Urease_beta"/>
    <property type="match status" value="1"/>
</dbReference>
<name>A0A2A5QTE4_9EURY</name>
<dbReference type="CDD" id="cd00407">
    <property type="entry name" value="Urease_beta"/>
    <property type="match status" value="1"/>
</dbReference>
<dbReference type="InterPro" id="IPR002019">
    <property type="entry name" value="Urease_beta-like"/>
</dbReference>
<organism evidence="3 4">
    <name type="scientific">Natrinema ejinorense</name>
    <dbReference type="NCBI Taxonomy" id="373386"/>
    <lineage>
        <taxon>Archaea</taxon>
        <taxon>Methanobacteriati</taxon>
        <taxon>Methanobacteriota</taxon>
        <taxon>Stenosarchaea group</taxon>
        <taxon>Halobacteria</taxon>
        <taxon>Halobacteriales</taxon>
        <taxon>Natrialbaceae</taxon>
        <taxon>Natrinema</taxon>
    </lineage>
</organism>
<dbReference type="SUPFAM" id="SSF51278">
    <property type="entry name" value="Urease, beta-subunit"/>
    <property type="match status" value="1"/>
</dbReference>
<dbReference type="PANTHER" id="PTHR33569">
    <property type="entry name" value="UREASE"/>
    <property type="match status" value="1"/>
</dbReference>
<keyword evidence="1 2" id="KW-0378">Hydrolase</keyword>
<comment type="similarity">
    <text evidence="2">Belongs to the urease beta subunit family.</text>
</comment>
<dbReference type="InterPro" id="IPR036461">
    <property type="entry name" value="Urease_betasu_sf"/>
</dbReference>
<protein>
    <recommendedName>
        <fullName evidence="2">Urease subunit beta</fullName>
        <ecNumber evidence="2">3.5.1.5</ecNumber>
    </recommendedName>
    <alternativeName>
        <fullName evidence="2">Urea amidohydrolase subunit beta</fullName>
    </alternativeName>
</protein>
<evidence type="ECO:0000313" key="3">
    <source>
        <dbReference type="EMBL" id="PCR90094.1"/>
    </source>
</evidence>
<dbReference type="RefSeq" id="WP_097379038.1">
    <property type="nucleotide sequence ID" value="NZ_NXNI01000001.1"/>
</dbReference>
<dbReference type="Proteomes" id="UP000219689">
    <property type="component" value="Unassembled WGS sequence"/>
</dbReference>
<comment type="pathway">
    <text evidence="2">Nitrogen metabolism; urea degradation; CO(2) and NH(3) from urea (urease route): step 1/1.</text>
</comment>